<sequence>MEEQDARFRHILLYYFRKSKNASQTRKNLCAVYGNEALEERQDVIAARKQRFFKYRISSVIGI</sequence>
<organism evidence="2 3">
    <name type="scientific">Vespula squamosa</name>
    <name type="common">Southern yellow jacket</name>
    <name type="synonym">Wasp</name>
    <dbReference type="NCBI Taxonomy" id="30214"/>
    <lineage>
        <taxon>Eukaryota</taxon>
        <taxon>Metazoa</taxon>
        <taxon>Ecdysozoa</taxon>
        <taxon>Arthropoda</taxon>
        <taxon>Hexapoda</taxon>
        <taxon>Insecta</taxon>
        <taxon>Pterygota</taxon>
        <taxon>Neoptera</taxon>
        <taxon>Endopterygota</taxon>
        <taxon>Hymenoptera</taxon>
        <taxon>Apocrita</taxon>
        <taxon>Aculeata</taxon>
        <taxon>Vespoidea</taxon>
        <taxon>Vespidae</taxon>
        <taxon>Vespinae</taxon>
        <taxon>Vespula</taxon>
    </lineage>
</organism>
<evidence type="ECO:0000313" key="3">
    <source>
        <dbReference type="Proteomes" id="UP001607302"/>
    </source>
</evidence>
<evidence type="ECO:0000259" key="1">
    <source>
        <dbReference type="Pfam" id="PF17906"/>
    </source>
</evidence>
<feature type="domain" description="Mos1 transposase HTH" evidence="1">
    <location>
        <begin position="8"/>
        <end position="41"/>
    </location>
</feature>
<name>A0ABD2ANM6_VESSQ</name>
<accession>A0ABD2ANM6</accession>
<dbReference type="AlphaFoldDB" id="A0ABD2ANM6"/>
<keyword evidence="3" id="KW-1185">Reference proteome</keyword>
<dbReference type="InterPro" id="IPR041426">
    <property type="entry name" value="Mos1_HTH"/>
</dbReference>
<gene>
    <name evidence="2" type="ORF">V1478_009080</name>
</gene>
<proteinExistence type="predicted"/>
<dbReference type="Proteomes" id="UP001607302">
    <property type="component" value="Unassembled WGS sequence"/>
</dbReference>
<protein>
    <submittedName>
        <fullName evidence="2">Histone-lysine N-methyltransferase SETMAR</fullName>
    </submittedName>
</protein>
<dbReference type="EMBL" id="JAUDFV010000141">
    <property type="protein sequence ID" value="KAL2722217.1"/>
    <property type="molecule type" value="Genomic_DNA"/>
</dbReference>
<reference evidence="2 3" key="1">
    <citation type="journal article" date="2024" name="Ann. Entomol. Soc. Am.">
        <title>Genomic analyses of the southern and eastern yellowjacket wasps (Hymenoptera: Vespidae) reveal evolutionary signatures of social life.</title>
        <authorList>
            <person name="Catto M.A."/>
            <person name="Caine P.B."/>
            <person name="Orr S.E."/>
            <person name="Hunt B.G."/>
            <person name="Goodisman M.A.D."/>
        </authorList>
    </citation>
    <scope>NUCLEOTIDE SEQUENCE [LARGE SCALE GENOMIC DNA]</scope>
    <source>
        <strain evidence="2">233</strain>
        <tissue evidence="2">Head and thorax</tissue>
    </source>
</reference>
<dbReference type="Pfam" id="PF17906">
    <property type="entry name" value="HTH_48"/>
    <property type="match status" value="1"/>
</dbReference>
<evidence type="ECO:0000313" key="2">
    <source>
        <dbReference type="EMBL" id="KAL2722217.1"/>
    </source>
</evidence>
<comment type="caution">
    <text evidence="2">The sequence shown here is derived from an EMBL/GenBank/DDBJ whole genome shotgun (WGS) entry which is preliminary data.</text>
</comment>
<dbReference type="Gene3D" id="1.10.10.1450">
    <property type="match status" value="1"/>
</dbReference>